<reference evidence="8 9" key="1">
    <citation type="submission" date="2022-07" db="EMBL/GenBank/DDBJ databases">
        <authorList>
            <person name="Li W.-J."/>
            <person name="Deng Q.-Q."/>
        </authorList>
    </citation>
    <scope>NUCLEOTIDE SEQUENCE [LARGE SCALE GENOMIC DNA]</scope>
    <source>
        <strain evidence="8 9">SYSU M60028</strain>
    </source>
</reference>
<dbReference type="Pfam" id="PF05199">
    <property type="entry name" value="GMC_oxred_C"/>
    <property type="match status" value="1"/>
</dbReference>
<evidence type="ECO:0000256" key="5">
    <source>
        <dbReference type="ARBA" id="ARBA00023002"/>
    </source>
</evidence>
<dbReference type="InterPro" id="IPR007867">
    <property type="entry name" value="GMC_OxRtase_C"/>
</dbReference>
<comment type="cofactor">
    <cofactor evidence="1">
        <name>FAD</name>
        <dbReference type="ChEBI" id="CHEBI:57692"/>
    </cofactor>
</comment>
<dbReference type="Pfam" id="PF00732">
    <property type="entry name" value="GMC_oxred_N"/>
    <property type="match status" value="1"/>
</dbReference>
<protein>
    <submittedName>
        <fullName evidence="8">GMC oxidoreductase</fullName>
    </submittedName>
</protein>
<dbReference type="PANTHER" id="PTHR42784:SF1">
    <property type="entry name" value="PYRANOSE 2-OXIDASE"/>
    <property type="match status" value="1"/>
</dbReference>
<dbReference type="SUPFAM" id="SSF51905">
    <property type="entry name" value="FAD/NAD(P)-binding domain"/>
    <property type="match status" value="1"/>
</dbReference>
<evidence type="ECO:0000256" key="3">
    <source>
        <dbReference type="ARBA" id="ARBA00022630"/>
    </source>
</evidence>
<keyword evidence="9" id="KW-1185">Reference proteome</keyword>
<proteinExistence type="inferred from homology"/>
<evidence type="ECO:0000259" key="7">
    <source>
        <dbReference type="Pfam" id="PF05199"/>
    </source>
</evidence>
<keyword evidence="3" id="KW-0285">Flavoprotein</keyword>
<keyword evidence="5" id="KW-0560">Oxidoreductase</keyword>
<dbReference type="Gene3D" id="3.50.50.60">
    <property type="entry name" value="FAD/NAD(P)-binding domain"/>
    <property type="match status" value="3"/>
</dbReference>
<dbReference type="InterPro" id="IPR036188">
    <property type="entry name" value="FAD/NAD-bd_sf"/>
</dbReference>
<keyword evidence="4" id="KW-0274">FAD</keyword>
<evidence type="ECO:0000313" key="9">
    <source>
        <dbReference type="Proteomes" id="UP001205890"/>
    </source>
</evidence>
<organism evidence="8 9">
    <name type="scientific">Alsobacter ponti</name>
    <dbReference type="NCBI Taxonomy" id="2962936"/>
    <lineage>
        <taxon>Bacteria</taxon>
        <taxon>Pseudomonadati</taxon>
        <taxon>Pseudomonadota</taxon>
        <taxon>Alphaproteobacteria</taxon>
        <taxon>Hyphomicrobiales</taxon>
        <taxon>Alsobacteraceae</taxon>
        <taxon>Alsobacter</taxon>
    </lineage>
</organism>
<evidence type="ECO:0000313" key="8">
    <source>
        <dbReference type="EMBL" id="MCP8938555.1"/>
    </source>
</evidence>
<dbReference type="EMBL" id="JANCLU010000006">
    <property type="protein sequence ID" value="MCP8938555.1"/>
    <property type="molecule type" value="Genomic_DNA"/>
</dbReference>
<evidence type="ECO:0000256" key="2">
    <source>
        <dbReference type="ARBA" id="ARBA00010790"/>
    </source>
</evidence>
<evidence type="ECO:0000256" key="1">
    <source>
        <dbReference type="ARBA" id="ARBA00001974"/>
    </source>
</evidence>
<feature type="domain" description="Glucose-methanol-choline oxidoreductase N-terminal" evidence="6">
    <location>
        <begin position="234"/>
        <end position="303"/>
    </location>
</feature>
<dbReference type="InterPro" id="IPR051473">
    <property type="entry name" value="P2Ox-like"/>
</dbReference>
<comment type="caution">
    <text evidence="8">The sequence shown here is derived from an EMBL/GenBank/DDBJ whole genome shotgun (WGS) entry which is preliminary data.</text>
</comment>
<feature type="domain" description="Glucose-methanol-choline oxidoreductase C-terminal" evidence="7">
    <location>
        <begin position="392"/>
        <end position="511"/>
    </location>
</feature>
<dbReference type="RefSeq" id="WP_254740600.1">
    <property type="nucleotide sequence ID" value="NZ_JANCLU010000006.1"/>
</dbReference>
<dbReference type="InterPro" id="IPR000172">
    <property type="entry name" value="GMC_OxRdtase_N"/>
</dbReference>
<dbReference type="SUPFAM" id="SSF54373">
    <property type="entry name" value="FAD-linked reductases, C-terminal domain"/>
    <property type="match status" value="1"/>
</dbReference>
<evidence type="ECO:0000259" key="6">
    <source>
        <dbReference type="Pfam" id="PF00732"/>
    </source>
</evidence>
<accession>A0ABT1LCV8</accession>
<gene>
    <name evidence="8" type="ORF">NK718_08515</name>
</gene>
<dbReference type="Proteomes" id="UP001205890">
    <property type="component" value="Unassembled WGS sequence"/>
</dbReference>
<dbReference type="PANTHER" id="PTHR42784">
    <property type="entry name" value="PYRANOSE 2-OXIDASE"/>
    <property type="match status" value="1"/>
</dbReference>
<evidence type="ECO:0000256" key="4">
    <source>
        <dbReference type="ARBA" id="ARBA00022827"/>
    </source>
</evidence>
<name>A0ABT1LCV8_9HYPH</name>
<comment type="similarity">
    <text evidence="2">Belongs to the GMC oxidoreductase family.</text>
</comment>
<sequence length="530" mass="57376">MSTSFHEQFDVVIVGSGPTGATYARVIADEWPAARILMVDAGPIISDPPGMHVANIVDDDQRLAAQIASQGPHSHAAYAGMSQEEVLSRKRGGHDTSMLRRPGLFRVGGGGVDGDEFPASHSSHNVGGMGSHWFGACPRPDESERVPFIERPVLDEALATAERMLRVSRTQFGQSHIARPLREKLEGLFNAGRTPDRQVQPMPMAVNVTERGVERSGSNVIMGDLLTVETERFELRPETVCMRILMDGGRAEGVELKSVRTGELRTVRAGTVVVAADSLHTPQLLFASGIRPGALGRYLNEHPQLTILAEFTGVPAGEPMDLVHGGGVLGDRTVVARMTSGVMWVPYNGERFPYHVQISQVEPASLLPEDQEAVGGNAVLSVSFFLTSNIQADNRVEFSETETDWLGRPKMKLRFRFNEADWARVERARGDLARVLAAVGRAVPGHQPRLAPHGTSLHYQGTIRMGEMNDGASVCDRNSRVWGLDNVYVAGNGVIPTMTAGNPTLTSVALALLGARDIARRNAGRSVSPR</sequence>